<feature type="domain" description="WRC" evidence="7">
    <location>
        <begin position="468"/>
        <end position="514"/>
    </location>
</feature>
<reference evidence="8" key="1">
    <citation type="submission" date="2020-06" db="EMBL/GenBank/DDBJ databases">
        <title>WGS assembly of Ceratodon purpureus strain R40.</title>
        <authorList>
            <person name="Carey S.B."/>
            <person name="Jenkins J."/>
            <person name="Shu S."/>
            <person name="Lovell J.T."/>
            <person name="Sreedasyam A."/>
            <person name="Maumus F."/>
            <person name="Tiley G.P."/>
            <person name="Fernandez-Pozo N."/>
            <person name="Barry K."/>
            <person name="Chen C."/>
            <person name="Wang M."/>
            <person name="Lipzen A."/>
            <person name="Daum C."/>
            <person name="Saski C.A."/>
            <person name="Payton A.C."/>
            <person name="Mcbreen J.C."/>
            <person name="Conrad R.E."/>
            <person name="Kollar L.M."/>
            <person name="Olsson S."/>
            <person name="Huttunen S."/>
            <person name="Landis J.B."/>
            <person name="Wickett N.J."/>
            <person name="Johnson M.G."/>
            <person name="Rensing S.A."/>
            <person name="Grimwood J."/>
            <person name="Schmutz J."/>
            <person name="Mcdaniel S.F."/>
        </authorList>
    </citation>
    <scope>NUCLEOTIDE SEQUENCE</scope>
    <source>
        <strain evidence="8">R40</strain>
    </source>
</reference>
<keyword evidence="3 4" id="KW-0539">Nucleus</keyword>
<keyword evidence="4" id="KW-0010">Activator</keyword>
<evidence type="ECO:0000256" key="4">
    <source>
        <dbReference type="RuleBase" id="RU367127"/>
    </source>
</evidence>
<name>A0A8T0J741_CERPU</name>
<dbReference type="InterPro" id="IPR014977">
    <property type="entry name" value="WRC_dom"/>
</dbReference>
<feature type="compositionally biased region" description="Basic and acidic residues" evidence="5">
    <location>
        <begin position="1"/>
        <end position="19"/>
    </location>
</feature>
<dbReference type="EMBL" id="CM026421">
    <property type="protein sequence ID" value="KAG0591457.1"/>
    <property type="molecule type" value="Genomic_DNA"/>
</dbReference>
<dbReference type="GO" id="GO:0005524">
    <property type="term" value="F:ATP binding"/>
    <property type="evidence" value="ECO:0007669"/>
    <property type="project" value="UniProtKB-UniRule"/>
</dbReference>
<evidence type="ECO:0000256" key="3">
    <source>
        <dbReference type="ARBA" id="ARBA00023242"/>
    </source>
</evidence>
<dbReference type="GO" id="GO:0006355">
    <property type="term" value="P:regulation of DNA-templated transcription"/>
    <property type="evidence" value="ECO:0007669"/>
    <property type="project" value="InterPro"/>
</dbReference>
<dbReference type="InterPro" id="IPR031137">
    <property type="entry name" value="GRF"/>
</dbReference>
<keyword evidence="4" id="KW-0804">Transcription</keyword>
<dbReference type="GO" id="GO:0032502">
    <property type="term" value="P:developmental process"/>
    <property type="evidence" value="ECO:0007669"/>
    <property type="project" value="InterPro"/>
</dbReference>
<sequence>MGDHLKALENVELGDEPRVLLENPVTDDEYGSSDQDSESDHEEYSESDECSESDEEYSESDECSESDEEYSGSDVEYSAEEFALKVSQFDDWDKAFIERYLGQPYKHVLESLFSVQQESSATQEAHVSGSRTIARRVLPMQPGNEMEPTESPLYGSCFKLLFEMTEGAYRVSCPDPMEYLADELNQVLYRQKVLIKVGKDAGYDSPLFQKAVVAWREALARMATDPVHAAEQSKYVSGAANFEKTLERLRNLQPEEAEPKTSFELPLEKAEERSAHIKFKSAPKWKRSNLPSADVYRKDCERLTRELMCDAAYSRERPFLLLELLIEDLQHVQRRQQAFFRAELAAATGPQTQKVERLPSDDLTRGFKGVHLSKGRESMNPIHAISVVPNPTSGARSPFSTNQLVEFKQQAEIFKHMKAGVHMNVSNEILDPIRKSVASMNGIASPHAANSFAVDLGAFHPGVVNTTDTEPNRCRRSDGKKWRCARNVVPGQKHCERHMYRGRQRSSLATSTSAHY</sequence>
<comment type="similarity">
    <text evidence="2 4">Belongs to the GRF family.</text>
</comment>
<dbReference type="InterPro" id="IPR014978">
    <property type="entry name" value="Gln-Leu-Gln_QLQ"/>
</dbReference>
<evidence type="ECO:0000259" key="7">
    <source>
        <dbReference type="PROSITE" id="PS51667"/>
    </source>
</evidence>
<feature type="compositionally biased region" description="Acidic residues" evidence="5">
    <location>
        <begin position="25"/>
        <end position="71"/>
    </location>
</feature>
<accession>A0A8T0J741</accession>
<evidence type="ECO:0000256" key="2">
    <source>
        <dbReference type="ARBA" id="ARBA00008122"/>
    </source>
</evidence>
<organism evidence="8 9">
    <name type="scientific">Ceratodon purpureus</name>
    <name type="common">Fire moss</name>
    <name type="synonym">Dicranum purpureum</name>
    <dbReference type="NCBI Taxonomy" id="3225"/>
    <lineage>
        <taxon>Eukaryota</taxon>
        <taxon>Viridiplantae</taxon>
        <taxon>Streptophyta</taxon>
        <taxon>Embryophyta</taxon>
        <taxon>Bryophyta</taxon>
        <taxon>Bryophytina</taxon>
        <taxon>Bryopsida</taxon>
        <taxon>Dicranidae</taxon>
        <taxon>Pseudoditrichales</taxon>
        <taxon>Ditrichaceae</taxon>
        <taxon>Ceratodon</taxon>
    </lineage>
</organism>
<comment type="domain">
    <text evidence="4">The QLQ domain and WRC domain may be involved in protein-protein interaction and DNA-binding, respectively.</text>
</comment>
<feature type="region of interest" description="Disordered" evidence="5">
    <location>
        <begin position="1"/>
        <end position="75"/>
    </location>
</feature>
<dbReference type="GO" id="GO:0006351">
    <property type="term" value="P:DNA-templated transcription"/>
    <property type="evidence" value="ECO:0007669"/>
    <property type="project" value="UniProtKB-UniRule"/>
</dbReference>
<comment type="caution">
    <text evidence="8">The sequence shown here is derived from an EMBL/GenBank/DDBJ whole genome shotgun (WGS) entry which is preliminary data.</text>
</comment>
<dbReference type="AlphaFoldDB" id="A0A8T0J741"/>
<proteinExistence type="inferred from homology"/>
<evidence type="ECO:0000256" key="1">
    <source>
        <dbReference type="ARBA" id="ARBA00004123"/>
    </source>
</evidence>
<dbReference type="PROSITE" id="PS51666">
    <property type="entry name" value="QLQ"/>
    <property type="match status" value="1"/>
</dbReference>
<feature type="domain" description="QLQ" evidence="6">
    <location>
        <begin position="398"/>
        <end position="435"/>
    </location>
</feature>
<comment type="function">
    <text evidence="4">Transcription activator.</text>
</comment>
<dbReference type="PROSITE" id="PS51667">
    <property type="entry name" value="WRC"/>
    <property type="match status" value="1"/>
</dbReference>
<keyword evidence="4" id="KW-0805">Transcription regulation</keyword>
<comment type="subcellular location">
    <subcellularLocation>
        <location evidence="1 4">Nucleus</location>
    </subcellularLocation>
</comment>
<dbReference type="PANTHER" id="PTHR31602:SF8">
    <property type="entry name" value="GROWTH-REGULATING FACTOR 5"/>
    <property type="match status" value="1"/>
</dbReference>
<dbReference type="PANTHER" id="PTHR31602">
    <property type="entry name" value="GROWTH-REGULATING FACTOR 5"/>
    <property type="match status" value="1"/>
</dbReference>
<dbReference type="Proteomes" id="UP000822688">
    <property type="component" value="Chromosome 1"/>
</dbReference>
<dbReference type="GO" id="GO:0005634">
    <property type="term" value="C:nucleus"/>
    <property type="evidence" value="ECO:0007669"/>
    <property type="project" value="UniProtKB-SubCell"/>
</dbReference>
<dbReference type="EMBL" id="CM026421">
    <property type="protein sequence ID" value="KAG0591458.1"/>
    <property type="molecule type" value="Genomic_DNA"/>
</dbReference>
<evidence type="ECO:0000313" key="9">
    <source>
        <dbReference type="Proteomes" id="UP000822688"/>
    </source>
</evidence>
<evidence type="ECO:0000259" key="6">
    <source>
        <dbReference type="PROSITE" id="PS51666"/>
    </source>
</evidence>
<keyword evidence="9" id="KW-1185">Reference proteome</keyword>
<evidence type="ECO:0000313" key="8">
    <source>
        <dbReference type="EMBL" id="KAG0591457.1"/>
    </source>
</evidence>
<gene>
    <name evidence="8" type="ORF">KC19_1G177500</name>
</gene>
<dbReference type="Pfam" id="PF08879">
    <property type="entry name" value="WRC"/>
    <property type="match status" value="1"/>
</dbReference>
<protein>
    <recommendedName>
        <fullName evidence="4">Growth-regulating factor</fullName>
    </recommendedName>
</protein>
<dbReference type="SMART" id="SM00951">
    <property type="entry name" value="QLQ"/>
    <property type="match status" value="1"/>
</dbReference>
<evidence type="ECO:0000256" key="5">
    <source>
        <dbReference type="SAM" id="MobiDB-lite"/>
    </source>
</evidence>